<protein>
    <submittedName>
        <fullName evidence="1">DUF6048 family protein</fullName>
    </submittedName>
</protein>
<gene>
    <name evidence="1" type="ORF">N7U62_13585</name>
</gene>
<dbReference type="InterPro" id="IPR046111">
    <property type="entry name" value="DUF6048"/>
</dbReference>
<reference evidence="1 2" key="1">
    <citation type="submission" date="2022-10" db="EMBL/GenBank/DDBJ databases">
        <title>Comparative genomics and taxonomic characterization of three novel marine species of genus Reichenbachiella exhibiting antioxidant and polysaccharide degradation activities.</title>
        <authorList>
            <person name="Muhammad N."/>
            <person name="Lee Y.-J."/>
            <person name="Ko J."/>
            <person name="Kim S.-G."/>
        </authorList>
    </citation>
    <scope>NUCLEOTIDE SEQUENCE [LARGE SCALE GENOMIC DNA]</scope>
    <source>
        <strain evidence="1 2">ABR2-5</strain>
    </source>
</reference>
<name>A0ABT3CVL2_9BACT</name>
<evidence type="ECO:0000313" key="1">
    <source>
        <dbReference type="EMBL" id="MCV9387708.1"/>
    </source>
</evidence>
<dbReference type="Pfam" id="PF19515">
    <property type="entry name" value="DUF6048"/>
    <property type="match status" value="1"/>
</dbReference>
<dbReference type="RefSeq" id="WP_264138528.1">
    <property type="nucleotide sequence ID" value="NZ_JAOYOD010000001.1"/>
</dbReference>
<comment type="caution">
    <text evidence="1">The sequence shown here is derived from an EMBL/GenBank/DDBJ whole genome shotgun (WGS) entry which is preliminary data.</text>
</comment>
<dbReference type="Proteomes" id="UP001300692">
    <property type="component" value="Unassembled WGS sequence"/>
</dbReference>
<organism evidence="1 2">
    <name type="scientific">Reichenbachiella ulvae</name>
    <dbReference type="NCBI Taxonomy" id="2980104"/>
    <lineage>
        <taxon>Bacteria</taxon>
        <taxon>Pseudomonadati</taxon>
        <taxon>Bacteroidota</taxon>
        <taxon>Cytophagia</taxon>
        <taxon>Cytophagales</taxon>
        <taxon>Reichenbachiellaceae</taxon>
        <taxon>Reichenbachiella</taxon>
    </lineage>
</organism>
<proteinExistence type="predicted"/>
<accession>A0ABT3CVL2</accession>
<sequence>MKISKYIFFSFSLLFITKTLSAQEYIYEKRERDWKPSEVFFSADVVGLGRLISGDIQSEFQTKIDFDQFYLALDGGRSDLSSSGNGFNYSSSGYFFRVGPQANLIPYNKNRSSIFFGVNYAQSLFSDQIDYRVIQSAWGEQDLSFKNDNLTARWFEANLGIQARIFGPIYLGYTIRFKMAKKLSGEGVLEAYEIPGFGRASSSATFGFNYYIIYRLGFRDKPIPAKPRKIKVKDENDSN</sequence>
<evidence type="ECO:0000313" key="2">
    <source>
        <dbReference type="Proteomes" id="UP001300692"/>
    </source>
</evidence>
<keyword evidence="2" id="KW-1185">Reference proteome</keyword>
<dbReference type="EMBL" id="JAOYOD010000001">
    <property type="protein sequence ID" value="MCV9387708.1"/>
    <property type="molecule type" value="Genomic_DNA"/>
</dbReference>